<dbReference type="GO" id="GO:0000150">
    <property type="term" value="F:DNA strand exchange activity"/>
    <property type="evidence" value="ECO:0007669"/>
    <property type="project" value="InterPro"/>
</dbReference>
<comment type="similarity">
    <text evidence="2">Belongs to the mitochondrion-specific ribosomal protein mL67 family.</text>
</comment>
<reference evidence="12" key="1">
    <citation type="submission" date="2018-06" db="EMBL/GenBank/DDBJ databases">
        <authorList>
            <person name="Guldener U."/>
        </authorList>
    </citation>
    <scope>NUCLEOTIDE SEQUENCE [LARGE SCALE GENOMIC DNA]</scope>
    <source>
        <strain evidence="12">UTAD17</strain>
    </source>
</reference>
<keyword evidence="4" id="KW-0805">Transcription regulation</keyword>
<dbReference type="Proteomes" id="UP000262825">
    <property type="component" value="Unassembled WGS sequence"/>
</dbReference>
<evidence type="ECO:0000313" key="12">
    <source>
        <dbReference type="Proteomes" id="UP000262825"/>
    </source>
</evidence>
<dbReference type="OrthoDB" id="5333655at2759"/>
<proteinExistence type="inferred from homology"/>
<dbReference type="GO" id="GO:0003735">
    <property type="term" value="F:structural constituent of ribosome"/>
    <property type="evidence" value="ECO:0007669"/>
    <property type="project" value="TreeGrafter"/>
</dbReference>
<dbReference type="GO" id="GO:0005739">
    <property type="term" value="C:mitochondrion"/>
    <property type="evidence" value="ECO:0007669"/>
    <property type="project" value="UniProtKB-SubCell"/>
</dbReference>
<gene>
    <name evidence="11" type="ORF">SCODWIG_01118</name>
</gene>
<protein>
    <recommendedName>
        <fullName evidence="8">Large ribosomal subunit protein mL67</fullName>
    </recommendedName>
    <alternativeName>
        <fullName evidence="9">Mitochondrial homologous recombination protein 1</fullName>
    </alternativeName>
</protein>
<evidence type="ECO:0000256" key="10">
    <source>
        <dbReference type="SAM" id="MobiDB-lite"/>
    </source>
</evidence>
<evidence type="ECO:0000256" key="2">
    <source>
        <dbReference type="ARBA" id="ARBA00010741"/>
    </source>
</evidence>
<evidence type="ECO:0000256" key="4">
    <source>
        <dbReference type="ARBA" id="ARBA00023015"/>
    </source>
</evidence>
<keyword evidence="5" id="KW-0496">Mitochondrion</keyword>
<dbReference type="GO" id="GO:1990904">
    <property type="term" value="C:ribonucleoprotein complex"/>
    <property type="evidence" value="ECO:0007669"/>
    <property type="project" value="UniProtKB-KW"/>
</dbReference>
<dbReference type="EMBL" id="UFAJ01000129">
    <property type="protein sequence ID" value="SSD59357.1"/>
    <property type="molecule type" value="Genomic_DNA"/>
</dbReference>
<keyword evidence="6" id="KW-0804">Transcription</keyword>
<evidence type="ECO:0000256" key="3">
    <source>
        <dbReference type="ARBA" id="ARBA00022980"/>
    </source>
</evidence>
<dbReference type="InterPro" id="IPR024629">
    <property type="entry name" value="Ribosomal_mL67"/>
</dbReference>
<comment type="subcellular location">
    <subcellularLocation>
        <location evidence="1">Mitochondrion</location>
    </subcellularLocation>
</comment>
<feature type="region of interest" description="Disordered" evidence="10">
    <location>
        <begin position="210"/>
        <end position="236"/>
    </location>
</feature>
<keyword evidence="7" id="KW-0687">Ribonucleoprotein</keyword>
<evidence type="ECO:0000256" key="9">
    <source>
        <dbReference type="ARBA" id="ARBA00035511"/>
    </source>
</evidence>
<evidence type="ECO:0000256" key="7">
    <source>
        <dbReference type="ARBA" id="ARBA00023274"/>
    </source>
</evidence>
<dbReference type="PANTHER" id="PTHR28184">
    <property type="entry name" value="MITOCHONDRIAL HOMOLOGOUS RECOMBINATION PROTEIN 1"/>
    <property type="match status" value="1"/>
</dbReference>
<dbReference type="VEuPathDB" id="FungiDB:SCODWIG_01118"/>
<dbReference type="GO" id="GO:0005840">
    <property type="term" value="C:ribosome"/>
    <property type="evidence" value="ECO:0007669"/>
    <property type="project" value="UniProtKB-KW"/>
</dbReference>
<dbReference type="PANTHER" id="PTHR28184:SF1">
    <property type="entry name" value="LARGE RIBOSOMAL SUBUNIT PROTEIN ML67"/>
    <property type="match status" value="1"/>
</dbReference>
<evidence type="ECO:0000256" key="6">
    <source>
        <dbReference type="ARBA" id="ARBA00023163"/>
    </source>
</evidence>
<name>A0A376B3V8_9ASCO</name>
<evidence type="ECO:0000256" key="5">
    <source>
        <dbReference type="ARBA" id="ARBA00023128"/>
    </source>
</evidence>
<keyword evidence="3" id="KW-0689">Ribosomal protein</keyword>
<dbReference type="AlphaFoldDB" id="A0A376B3V8"/>
<organism evidence="11 12">
    <name type="scientific">Saccharomycodes ludwigii</name>
    <dbReference type="NCBI Taxonomy" id="36035"/>
    <lineage>
        <taxon>Eukaryota</taxon>
        <taxon>Fungi</taxon>
        <taxon>Dikarya</taxon>
        <taxon>Ascomycota</taxon>
        <taxon>Saccharomycotina</taxon>
        <taxon>Saccharomycetes</taxon>
        <taxon>Saccharomycodales</taxon>
        <taxon>Saccharomycodaceae</taxon>
        <taxon>Saccharomycodes</taxon>
    </lineage>
</organism>
<evidence type="ECO:0000313" key="11">
    <source>
        <dbReference type="EMBL" id="SSD59357.1"/>
    </source>
</evidence>
<dbReference type="Pfam" id="PF12829">
    <property type="entry name" value="Mhr1"/>
    <property type="match status" value="1"/>
</dbReference>
<dbReference type="GO" id="GO:0003697">
    <property type="term" value="F:single-stranded DNA binding"/>
    <property type="evidence" value="ECO:0007669"/>
    <property type="project" value="InterPro"/>
</dbReference>
<feature type="compositionally biased region" description="Low complexity" evidence="10">
    <location>
        <begin position="210"/>
        <end position="229"/>
    </location>
</feature>
<accession>A0A376B3V8</accession>
<keyword evidence="12" id="KW-1185">Reference proteome</keyword>
<evidence type="ECO:0000256" key="8">
    <source>
        <dbReference type="ARBA" id="ARBA00035185"/>
    </source>
</evidence>
<sequence length="236" mass="27504">MSISRNSSSRFRTAKWLSKAGFAPQVFLFRNLESGQVCYSQLPTINPALVSRLQFKQPNWQNRVPSFNRRDIWKIMCVVTMPSYDLSIKVFQNLNRLRYLRDVVQKKTANEYRKKNEWGQIWYSGNFRPTYSQEAVADLRESILKSGLVEQKDATSTVHWEDEWRMGDVNKYWTSVLPQVKHEVINKQRNCSREESVILKQLGDWALNSMKKSSTNSNSDNNKDGNTSNYATTNSN</sequence>
<evidence type="ECO:0000256" key="1">
    <source>
        <dbReference type="ARBA" id="ARBA00004173"/>
    </source>
</evidence>